<dbReference type="EMBL" id="GL698491">
    <property type="protein sequence ID" value="EFY90417.1"/>
    <property type="molecule type" value="Genomic_DNA"/>
</dbReference>
<organism evidence="2">
    <name type="scientific">Metarhizium acridum (strain CQMa 102)</name>
    <dbReference type="NCBI Taxonomy" id="655827"/>
    <lineage>
        <taxon>Eukaryota</taxon>
        <taxon>Fungi</taxon>
        <taxon>Dikarya</taxon>
        <taxon>Ascomycota</taxon>
        <taxon>Pezizomycotina</taxon>
        <taxon>Sordariomycetes</taxon>
        <taxon>Hypocreomycetidae</taxon>
        <taxon>Hypocreales</taxon>
        <taxon>Clavicipitaceae</taxon>
        <taxon>Metarhizium</taxon>
    </lineage>
</organism>
<dbReference type="HOGENOM" id="CLU_1378426_0_0_1"/>
<keyword evidence="2" id="KW-1185">Reference proteome</keyword>
<proteinExistence type="predicted"/>
<sequence length="198" mass="22324">MPGVVENIDSLVEDSITQNCVVFRAPGLKVVAAPWNYSFVKKVSRITQGTGRPYDASDAVAYLYQFITTRNSDRPVAFQTIQQWGHWHKALCPVEVLLDINDLFRRTYARDGITFRDSMEDRMPQASVLTQLAAQECRVSGISLARSNPCQFQFISSTFFGLVQVRQSKGGHRQARYPKVLASVPRYWGCKNATVKAK</sequence>
<dbReference type="InParanoid" id="E9E1B5"/>
<reference evidence="1 2" key="1">
    <citation type="journal article" date="2011" name="PLoS Genet.">
        <title>Genome sequencing and comparative transcriptomics of the model entomopathogenic fungi Metarhizium anisopliae and M. acridum.</title>
        <authorList>
            <person name="Gao Q."/>
            <person name="Jin K."/>
            <person name="Ying S.H."/>
            <person name="Zhang Y."/>
            <person name="Xiao G."/>
            <person name="Shang Y."/>
            <person name="Duan Z."/>
            <person name="Hu X."/>
            <person name="Xie X.Q."/>
            <person name="Zhou G."/>
            <person name="Peng G."/>
            <person name="Luo Z."/>
            <person name="Huang W."/>
            <person name="Wang B."/>
            <person name="Fang W."/>
            <person name="Wang S."/>
            <person name="Zhong Y."/>
            <person name="Ma L.J."/>
            <person name="St Leger R.J."/>
            <person name="Zhao G.P."/>
            <person name="Pei Y."/>
            <person name="Feng M.G."/>
            <person name="Xia Y."/>
            <person name="Wang C."/>
        </authorList>
    </citation>
    <scope>NUCLEOTIDE SEQUENCE [LARGE SCALE GENOMIC DNA]</scope>
    <source>
        <strain evidence="1 2">CQMa 102</strain>
    </source>
</reference>
<evidence type="ECO:0000313" key="1">
    <source>
        <dbReference type="EMBL" id="EFY90417.1"/>
    </source>
</evidence>
<evidence type="ECO:0000313" key="2">
    <source>
        <dbReference type="Proteomes" id="UP000002499"/>
    </source>
</evidence>
<dbReference type="Proteomes" id="UP000002499">
    <property type="component" value="Unassembled WGS sequence"/>
</dbReference>
<name>E9E1B5_METAQ</name>
<protein>
    <submittedName>
        <fullName evidence="1">Uncharacterized protein</fullName>
    </submittedName>
</protein>
<dbReference type="AlphaFoldDB" id="E9E1B5"/>
<gene>
    <name evidence="1" type="ORF">MAC_03663</name>
</gene>
<dbReference type="OrthoDB" id="3348320at2759"/>
<accession>E9E1B5</accession>